<dbReference type="Pfam" id="PF07690">
    <property type="entry name" value="MFS_1"/>
    <property type="match status" value="1"/>
</dbReference>
<feature type="domain" description="Major facilitator superfamily (MFS) profile" evidence="10">
    <location>
        <begin position="19"/>
        <end position="506"/>
    </location>
</feature>
<feature type="transmembrane region" description="Helical" evidence="9">
    <location>
        <begin position="171"/>
        <end position="193"/>
    </location>
</feature>
<evidence type="ECO:0000256" key="3">
    <source>
        <dbReference type="ARBA" id="ARBA00022448"/>
    </source>
</evidence>
<keyword evidence="4" id="KW-1003">Cell membrane</keyword>
<evidence type="ECO:0000256" key="5">
    <source>
        <dbReference type="ARBA" id="ARBA00022519"/>
    </source>
</evidence>
<feature type="transmembrane region" description="Helical" evidence="9">
    <location>
        <begin position="483"/>
        <end position="501"/>
    </location>
</feature>
<gene>
    <name evidence="11" type="ORF">C7443_112135</name>
</gene>
<comment type="similarity">
    <text evidence="2">Belongs to the major facilitator superfamily. EmrB family.</text>
</comment>
<dbReference type="EMBL" id="QGTJ01000012">
    <property type="protein sequence ID" value="PWV59135.1"/>
    <property type="molecule type" value="Genomic_DNA"/>
</dbReference>
<reference evidence="11 12" key="1">
    <citation type="submission" date="2018-05" db="EMBL/GenBank/DDBJ databases">
        <title>Genomic Encyclopedia of Type Strains, Phase IV (KMG-IV): sequencing the most valuable type-strain genomes for metagenomic binning, comparative biology and taxonomic classification.</title>
        <authorList>
            <person name="Goeker M."/>
        </authorList>
    </citation>
    <scope>NUCLEOTIDE SEQUENCE [LARGE SCALE GENOMIC DNA]</scope>
    <source>
        <strain evidence="11 12">DSM 23606</strain>
    </source>
</reference>
<feature type="transmembrane region" description="Helical" evidence="9">
    <location>
        <begin position="400"/>
        <end position="420"/>
    </location>
</feature>
<protein>
    <submittedName>
        <fullName evidence="11">DHA2 family multidrug resistance protein</fullName>
    </submittedName>
</protein>
<comment type="subcellular location">
    <subcellularLocation>
        <location evidence="1">Cell inner membrane</location>
        <topology evidence="1">Multi-pass membrane protein</topology>
    </subcellularLocation>
</comment>
<dbReference type="PANTHER" id="PTHR42718:SF9">
    <property type="entry name" value="MAJOR FACILITATOR SUPERFAMILY MULTIDRUG TRANSPORTER MFSC"/>
    <property type="match status" value="1"/>
</dbReference>
<dbReference type="GO" id="GO:0015721">
    <property type="term" value="P:bile acid and bile salt transport"/>
    <property type="evidence" value="ECO:0007669"/>
    <property type="project" value="UniProtKB-ARBA"/>
</dbReference>
<feature type="transmembrane region" description="Helical" evidence="9">
    <location>
        <begin position="85"/>
        <end position="104"/>
    </location>
</feature>
<keyword evidence="7 9" id="KW-1133">Transmembrane helix</keyword>
<feature type="transmembrane region" description="Helical" evidence="9">
    <location>
        <begin position="205"/>
        <end position="224"/>
    </location>
</feature>
<keyword evidence="6 9" id="KW-0812">Transmembrane</keyword>
<dbReference type="CDD" id="cd17503">
    <property type="entry name" value="MFS_LmrB_MDR_like"/>
    <property type="match status" value="1"/>
</dbReference>
<dbReference type="GO" id="GO:0022857">
    <property type="term" value="F:transmembrane transporter activity"/>
    <property type="evidence" value="ECO:0007669"/>
    <property type="project" value="InterPro"/>
</dbReference>
<dbReference type="PANTHER" id="PTHR42718">
    <property type="entry name" value="MAJOR FACILITATOR SUPERFAMILY MULTIDRUG TRANSPORTER MFSC"/>
    <property type="match status" value="1"/>
</dbReference>
<keyword evidence="12" id="KW-1185">Reference proteome</keyword>
<dbReference type="FunFam" id="1.20.1720.10:FF:000002">
    <property type="entry name" value="Multidrug resistance protein B"/>
    <property type="match status" value="1"/>
</dbReference>
<name>A0A317MR29_9GAMM</name>
<evidence type="ECO:0000256" key="1">
    <source>
        <dbReference type="ARBA" id="ARBA00004429"/>
    </source>
</evidence>
<dbReference type="InterPro" id="IPR004638">
    <property type="entry name" value="EmrB-like"/>
</dbReference>
<feature type="transmembrane region" description="Helical" evidence="9">
    <location>
        <begin position="340"/>
        <end position="358"/>
    </location>
</feature>
<dbReference type="InterPro" id="IPR020846">
    <property type="entry name" value="MFS_dom"/>
</dbReference>
<dbReference type="InterPro" id="IPR011701">
    <property type="entry name" value="MFS"/>
</dbReference>
<feature type="transmembrane region" description="Helical" evidence="9">
    <location>
        <begin position="230"/>
        <end position="254"/>
    </location>
</feature>
<evidence type="ECO:0000256" key="2">
    <source>
        <dbReference type="ARBA" id="ARBA00008537"/>
    </source>
</evidence>
<keyword evidence="8 9" id="KW-0472">Membrane</keyword>
<feature type="transmembrane region" description="Helical" evidence="9">
    <location>
        <begin position="364"/>
        <end position="388"/>
    </location>
</feature>
<dbReference type="InterPro" id="IPR036259">
    <property type="entry name" value="MFS_trans_sf"/>
</dbReference>
<evidence type="ECO:0000256" key="8">
    <source>
        <dbReference type="ARBA" id="ARBA00023136"/>
    </source>
</evidence>
<sequence length="515" mass="54880">MSDDGHTLQPLYGGARVLATIALSVATFMNVLDSTIANVSIPAISGDLGVSTSQGTWVITSFGVANAIAVPLTGWLALRFGQVRLFLWSTLAFVLASLACGLAHSLETLISFRVLQGAVAGPMIPMSQALLLACFPREKSAMALALWSMTTLVAPVLGPILGGWLSDNYSWPWIFWINVPVGLLAAWLSARVLRGRESPTRRLPIDSVGLTLLMLWVGALQVMLDKGKELDWFASGEIVALAIVAVVGFIAFLIWELTEEHPIVDLSLFARRNFWTGVLAISLGFGVFFGSVVLMPLWLQQFMGYTATLAGLVTAPIGILALLLSPIVGRTLPHLDPRPIASFAFVVFASTACMRADFTTGADVATIVLPQLLQGAAMATFFIPLTALTLSGLPPARIPAAAGLSNFVRITAGAFGASLAPTLWDDRAKLHHAQLSEHLSLFDTSTREALQGLHASGLDAQQALALLERQLNVQAYMLAANDVFLLSAVLFVLLIGVVWLARPVRGGINIGGGEH</sequence>
<dbReference type="OrthoDB" id="9812221at2"/>
<dbReference type="RefSeq" id="WP_110019991.1">
    <property type="nucleotide sequence ID" value="NZ_QGTJ01000012.1"/>
</dbReference>
<accession>A0A317MR29</accession>
<dbReference type="Gene3D" id="1.20.1720.10">
    <property type="entry name" value="Multidrug resistance protein D"/>
    <property type="match status" value="1"/>
</dbReference>
<evidence type="ECO:0000313" key="11">
    <source>
        <dbReference type="EMBL" id="PWV59135.1"/>
    </source>
</evidence>
<evidence type="ECO:0000313" key="12">
    <source>
        <dbReference type="Proteomes" id="UP000246569"/>
    </source>
</evidence>
<comment type="caution">
    <text evidence="11">The sequence shown here is derived from an EMBL/GenBank/DDBJ whole genome shotgun (WGS) entry which is preliminary data.</text>
</comment>
<organism evidence="11 12">
    <name type="scientific">Plasticicumulans acidivorans</name>
    <dbReference type="NCBI Taxonomy" id="886464"/>
    <lineage>
        <taxon>Bacteria</taxon>
        <taxon>Pseudomonadati</taxon>
        <taxon>Pseudomonadota</taxon>
        <taxon>Gammaproteobacteria</taxon>
        <taxon>Candidatus Competibacteraceae</taxon>
        <taxon>Plasticicumulans</taxon>
    </lineage>
</organism>
<dbReference type="GO" id="GO:1990961">
    <property type="term" value="P:xenobiotic detoxification by transmembrane export across the plasma membrane"/>
    <property type="evidence" value="ECO:0007669"/>
    <property type="project" value="UniProtKB-ARBA"/>
</dbReference>
<dbReference type="NCBIfam" id="TIGR00711">
    <property type="entry name" value="efflux_EmrB"/>
    <property type="match status" value="1"/>
</dbReference>
<evidence type="ECO:0000259" key="10">
    <source>
        <dbReference type="PROSITE" id="PS50850"/>
    </source>
</evidence>
<feature type="transmembrane region" description="Helical" evidence="9">
    <location>
        <begin position="274"/>
        <end position="299"/>
    </location>
</feature>
<dbReference type="GO" id="GO:0005886">
    <property type="term" value="C:plasma membrane"/>
    <property type="evidence" value="ECO:0007669"/>
    <property type="project" value="UniProtKB-SubCell"/>
</dbReference>
<feature type="transmembrane region" description="Helical" evidence="9">
    <location>
        <begin position="305"/>
        <end position="328"/>
    </location>
</feature>
<evidence type="ECO:0000256" key="7">
    <source>
        <dbReference type="ARBA" id="ARBA00022989"/>
    </source>
</evidence>
<evidence type="ECO:0000256" key="6">
    <source>
        <dbReference type="ARBA" id="ARBA00022692"/>
    </source>
</evidence>
<feature type="transmembrane region" description="Helical" evidence="9">
    <location>
        <begin position="144"/>
        <end position="165"/>
    </location>
</feature>
<keyword evidence="5" id="KW-0997">Cell inner membrane</keyword>
<dbReference type="Gene3D" id="1.20.1250.20">
    <property type="entry name" value="MFS general substrate transporter like domains"/>
    <property type="match status" value="1"/>
</dbReference>
<feature type="transmembrane region" description="Helical" evidence="9">
    <location>
        <begin position="110"/>
        <end position="132"/>
    </location>
</feature>
<proteinExistence type="inferred from homology"/>
<dbReference type="Proteomes" id="UP000246569">
    <property type="component" value="Unassembled WGS sequence"/>
</dbReference>
<evidence type="ECO:0000256" key="9">
    <source>
        <dbReference type="SAM" id="Phobius"/>
    </source>
</evidence>
<evidence type="ECO:0000256" key="4">
    <source>
        <dbReference type="ARBA" id="ARBA00022475"/>
    </source>
</evidence>
<keyword evidence="3" id="KW-0813">Transport</keyword>
<dbReference type="AlphaFoldDB" id="A0A317MR29"/>
<feature type="transmembrane region" description="Helical" evidence="9">
    <location>
        <begin position="57"/>
        <end position="78"/>
    </location>
</feature>
<dbReference type="SUPFAM" id="SSF103473">
    <property type="entry name" value="MFS general substrate transporter"/>
    <property type="match status" value="1"/>
</dbReference>
<dbReference type="PROSITE" id="PS50850">
    <property type="entry name" value="MFS"/>
    <property type="match status" value="1"/>
</dbReference>